<proteinExistence type="predicted"/>
<name>A0A2P2QGK4_RHIMU</name>
<sequence>MNTSTINRLTVYTQTGVSDVSCTCLCIFTYH</sequence>
<evidence type="ECO:0000313" key="1">
    <source>
        <dbReference type="EMBL" id="MBX66139.1"/>
    </source>
</evidence>
<reference evidence="1" key="1">
    <citation type="submission" date="2018-02" db="EMBL/GenBank/DDBJ databases">
        <title>Rhizophora mucronata_Transcriptome.</title>
        <authorList>
            <person name="Meera S.P."/>
            <person name="Sreeshan A."/>
            <person name="Augustine A."/>
        </authorList>
    </citation>
    <scope>NUCLEOTIDE SEQUENCE</scope>
    <source>
        <tissue evidence="1">Leaf</tissue>
    </source>
</reference>
<protein>
    <submittedName>
        <fullName evidence="1">Uncharacterized protein</fullName>
    </submittedName>
</protein>
<dbReference type="AlphaFoldDB" id="A0A2P2QGK4"/>
<organism evidence="1">
    <name type="scientific">Rhizophora mucronata</name>
    <name type="common">Asiatic mangrove</name>
    <dbReference type="NCBI Taxonomy" id="61149"/>
    <lineage>
        <taxon>Eukaryota</taxon>
        <taxon>Viridiplantae</taxon>
        <taxon>Streptophyta</taxon>
        <taxon>Embryophyta</taxon>
        <taxon>Tracheophyta</taxon>
        <taxon>Spermatophyta</taxon>
        <taxon>Magnoliopsida</taxon>
        <taxon>eudicotyledons</taxon>
        <taxon>Gunneridae</taxon>
        <taxon>Pentapetalae</taxon>
        <taxon>rosids</taxon>
        <taxon>fabids</taxon>
        <taxon>Malpighiales</taxon>
        <taxon>Rhizophoraceae</taxon>
        <taxon>Rhizophora</taxon>
    </lineage>
</organism>
<accession>A0A2P2QGK4</accession>
<dbReference type="EMBL" id="GGEC01085655">
    <property type="protein sequence ID" value="MBX66139.1"/>
    <property type="molecule type" value="Transcribed_RNA"/>
</dbReference>